<keyword evidence="2" id="KW-1185">Reference proteome</keyword>
<dbReference type="InterPro" id="IPR024524">
    <property type="entry name" value="DUF3800"/>
</dbReference>
<reference evidence="1 2" key="1">
    <citation type="submission" date="2023-07" db="EMBL/GenBank/DDBJ databases">
        <title>Genomic Encyclopedia of Type Strains, Phase IV (KMG-IV): sequencing the most valuable type-strain genomes for metagenomic binning, comparative biology and taxonomic classification.</title>
        <authorList>
            <person name="Goeker M."/>
        </authorList>
    </citation>
    <scope>NUCLEOTIDE SEQUENCE [LARGE SCALE GENOMIC DNA]</scope>
    <source>
        <strain evidence="1 2">DSM 19619</strain>
    </source>
</reference>
<dbReference type="EMBL" id="JAUSVX010000023">
    <property type="protein sequence ID" value="MDQ0474489.1"/>
    <property type="molecule type" value="Genomic_DNA"/>
</dbReference>
<dbReference type="RefSeq" id="WP_307284193.1">
    <property type="nucleotide sequence ID" value="NZ_JAUSVX010000023.1"/>
</dbReference>
<comment type="caution">
    <text evidence="1">The sequence shown here is derived from an EMBL/GenBank/DDBJ whole genome shotgun (WGS) entry which is preliminary data.</text>
</comment>
<gene>
    <name evidence="1" type="ORF">QO011_007530</name>
</gene>
<evidence type="ECO:0000313" key="2">
    <source>
        <dbReference type="Proteomes" id="UP001242480"/>
    </source>
</evidence>
<sequence>MLKGYLDDSGSNGDAQLVCVSGFVAHESVWSKFESVWTHFLSDFEIKRFHAAEFWARKGRPYARWDDEKHESAIKRVSSILRNSGLFGIGTGVTIDAFNEWRDSLSYYIDPDPYFFCLNRSLKFLIRGIRINPDEGVAVYIDQDKGRERLGQELARWHEAKLRSRGHLIDLNRDRSVSTHYASSFNYPPLQVADILSNSFFKQSFEFLRTGKAIVPPFIQALLDGQNPVGTILFYDREMLDIEERSRLGNE</sequence>
<proteinExistence type="predicted"/>
<protein>
    <recommendedName>
        <fullName evidence="3">DUF3800 domain-containing protein</fullName>
    </recommendedName>
</protein>
<accession>A0ABU0JJN1</accession>
<evidence type="ECO:0000313" key="1">
    <source>
        <dbReference type="EMBL" id="MDQ0474489.1"/>
    </source>
</evidence>
<organism evidence="1 2">
    <name type="scientific">Labrys wisconsinensis</name>
    <dbReference type="NCBI Taxonomy" id="425677"/>
    <lineage>
        <taxon>Bacteria</taxon>
        <taxon>Pseudomonadati</taxon>
        <taxon>Pseudomonadota</taxon>
        <taxon>Alphaproteobacteria</taxon>
        <taxon>Hyphomicrobiales</taxon>
        <taxon>Xanthobacteraceae</taxon>
        <taxon>Labrys</taxon>
    </lineage>
</organism>
<dbReference type="Pfam" id="PF12686">
    <property type="entry name" value="DUF3800"/>
    <property type="match status" value="1"/>
</dbReference>
<name>A0ABU0JJN1_9HYPH</name>
<dbReference type="Proteomes" id="UP001242480">
    <property type="component" value="Unassembled WGS sequence"/>
</dbReference>
<evidence type="ECO:0008006" key="3">
    <source>
        <dbReference type="Google" id="ProtNLM"/>
    </source>
</evidence>